<dbReference type="InterPro" id="IPR001229">
    <property type="entry name" value="Jacalin-like_lectin_dom"/>
</dbReference>
<protein>
    <recommendedName>
        <fullName evidence="3">Jacalin-type lectin domain-containing protein</fullName>
    </recommendedName>
</protein>
<evidence type="ECO:0000259" key="3">
    <source>
        <dbReference type="PROSITE" id="PS51752"/>
    </source>
</evidence>
<keyword evidence="2" id="KW-0430">Lectin</keyword>
<dbReference type="InterPro" id="IPR033734">
    <property type="entry name" value="Jacalin-like_lectin_dom_plant"/>
</dbReference>
<dbReference type="PANTHER" id="PTHR46506">
    <property type="entry name" value="OS05G0143600 PROTEIN"/>
    <property type="match status" value="1"/>
</dbReference>
<dbReference type="AlphaFoldDB" id="A0A5C7GQ98"/>
<evidence type="ECO:0000313" key="4">
    <source>
        <dbReference type="EMBL" id="TXG46647.1"/>
    </source>
</evidence>
<organism evidence="4 5">
    <name type="scientific">Acer yangbiense</name>
    <dbReference type="NCBI Taxonomy" id="1000413"/>
    <lineage>
        <taxon>Eukaryota</taxon>
        <taxon>Viridiplantae</taxon>
        <taxon>Streptophyta</taxon>
        <taxon>Embryophyta</taxon>
        <taxon>Tracheophyta</taxon>
        <taxon>Spermatophyta</taxon>
        <taxon>Magnoliopsida</taxon>
        <taxon>eudicotyledons</taxon>
        <taxon>Gunneridae</taxon>
        <taxon>Pentapetalae</taxon>
        <taxon>rosids</taxon>
        <taxon>malvids</taxon>
        <taxon>Sapindales</taxon>
        <taxon>Sapindaceae</taxon>
        <taxon>Hippocastanoideae</taxon>
        <taxon>Acereae</taxon>
        <taxon>Acer</taxon>
    </lineage>
</organism>
<dbReference type="PROSITE" id="PS51752">
    <property type="entry name" value="JACALIN_LECTIN"/>
    <property type="match status" value="1"/>
</dbReference>
<reference evidence="5" key="1">
    <citation type="journal article" date="2019" name="Gigascience">
        <title>De novo genome assembly of the endangered Acer yangbiense, a plant species with extremely small populations endemic to Yunnan Province, China.</title>
        <authorList>
            <person name="Yang J."/>
            <person name="Wariss H.M."/>
            <person name="Tao L."/>
            <person name="Zhang R."/>
            <person name="Yun Q."/>
            <person name="Hollingsworth P."/>
            <person name="Dao Z."/>
            <person name="Luo G."/>
            <person name="Guo H."/>
            <person name="Ma Y."/>
            <person name="Sun W."/>
        </authorList>
    </citation>
    <scope>NUCLEOTIDE SEQUENCE [LARGE SCALE GENOMIC DNA]</scope>
    <source>
        <strain evidence="5">cv. Malutang</strain>
    </source>
</reference>
<name>A0A5C7GQ98_9ROSI</name>
<dbReference type="Proteomes" id="UP000323000">
    <property type="component" value="Unassembled WGS sequence"/>
</dbReference>
<dbReference type="OrthoDB" id="581739at2759"/>
<evidence type="ECO:0000313" key="5">
    <source>
        <dbReference type="Proteomes" id="UP000323000"/>
    </source>
</evidence>
<comment type="caution">
    <text evidence="4">The sequence shown here is derived from an EMBL/GenBank/DDBJ whole genome shotgun (WGS) entry which is preliminary data.</text>
</comment>
<dbReference type="SUPFAM" id="SSF51101">
    <property type="entry name" value="Mannose-binding lectins"/>
    <property type="match status" value="1"/>
</dbReference>
<sequence>MANQAALAKGTITIGQWGGERELKWNFPPPSENSSIIEINIGYGEVVNSLSFKSIVHPTGKIVPSPKYGGEGDEEDQISIDGKQEYLTSITATTKNYKGHVVVESLTFNTSTNTKYGPYGPTTGTAIIVPIENGEITGFFGRATGGQHINAIGYYAKHHPK</sequence>
<comment type="similarity">
    <text evidence="1">Belongs to the jacalin lectin family.</text>
</comment>
<proteinExistence type="inferred from homology"/>
<dbReference type="GO" id="GO:0030246">
    <property type="term" value="F:carbohydrate binding"/>
    <property type="evidence" value="ECO:0007669"/>
    <property type="project" value="UniProtKB-KW"/>
</dbReference>
<keyword evidence="5" id="KW-1185">Reference proteome</keyword>
<accession>A0A5C7GQ98</accession>
<gene>
    <name evidence="4" type="ORF">EZV62_027853</name>
</gene>
<dbReference type="Pfam" id="PF01419">
    <property type="entry name" value="Jacalin"/>
    <property type="match status" value="1"/>
</dbReference>
<evidence type="ECO:0000256" key="1">
    <source>
        <dbReference type="ARBA" id="ARBA00006568"/>
    </source>
</evidence>
<dbReference type="SMART" id="SM00915">
    <property type="entry name" value="Jacalin"/>
    <property type="match status" value="1"/>
</dbReference>
<dbReference type="InterPro" id="IPR036404">
    <property type="entry name" value="Jacalin-like_lectin_dom_sf"/>
</dbReference>
<feature type="domain" description="Jacalin-type lectin" evidence="3">
    <location>
        <begin position="11"/>
        <end position="158"/>
    </location>
</feature>
<dbReference type="Gene3D" id="2.100.10.30">
    <property type="entry name" value="Jacalin-like lectin domain"/>
    <property type="match status" value="1"/>
</dbReference>
<dbReference type="EMBL" id="VAHF01000029">
    <property type="protein sequence ID" value="TXG46647.1"/>
    <property type="molecule type" value="Genomic_DNA"/>
</dbReference>
<dbReference type="CDD" id="cd09612">
    <property type="entry name" value="Jacalin"/>
    <property type="match status" value="1"/>
</dbReference>
<evidence type="ECO:0000256" key="2">
    <source>
        <dbReference type="ARBA" id="ARBA00022734"/>
    </source>
</evidence>